<organism evidence="6 7">
    <name type="scientific">Marine Group I thaumarchaeote SCGC AAA799-D11</name>
    <dbReference type="NCBI Taxonomy" id="1502291"/>
    <lineage>
        <taxon>Archaea</taxon>
        <taxon>Nitrososphaerota</taxon>
        <taxon>Marine Group I</taxon>
    </lineage>
</organism>
<dbReference type="AlphaFoldDB" id="A0A087RQA0"/>
<dbReference type="GO" id="GO:0043138">
    <property type="term" value="F:3'-5' DNA helicase activity"/>
    <property type="evidence" value="ECO:0007669"/>
    <property type="project" value="UniProtKB-EC"/>
</dbReference>
<name>A0A087RQA0_9ARCH</name>
<evidence type="ECO:0000256" key="2">
    <source>
        <dbReference type="ARBA" id="ARBA00034617"/>
    </source>
</evidence>
<comment type="similarity">
    <text evidence="1">Belongs to the HerA family.</text>
</comment>
<feature type="domain" description="Helicase HerA central" evidence="5">
    <location>
        <begin position="128"/>
        <end position="329"/>
    </location>
</feature>
<evidence type="ECO:0000256" key="4">
    <source>
        <dbReference type="ARBA" id="ARBA00048988"/>
    </source>
</evidence>
<dbReference type="Pfam" id="PF01935">
    <property type="entry name" value="DUF87"/>
    <property type="match status" value="1"/>
</dbReference>
<comment type="caution">
    <text evidence="6">The sequence shown here is derived from an EMBL/GenBank/DDBJ whole genome shotgun (WGS) entry which is preliminary data.</text>
</comment>
<dbReference type="Proteomes" id="UP000029386">
    <property type="component" value="Unassembled WGS sequence"/>
</dbReference>
<dbReference type="Gene3D" id="3.40.50.300">
    <property type="entry name" value="P-loop containing nucleotide triphosphate hydrolases"/>
    <property type="match status" value="1"/>
</dbReference>
<accession>A0A087RQA0</accession>
<evidence type="ECO:0000259" key="5">
    <source>
        <dbReference type="Pfam" id="PF01935"/>
    </source>
</evidence>
<sequence>MSLGFVIGESKPTFVTAITSRALSVGEYIKIGSDEGEILGLVEKSSVTSAAFTDVRNFDEAAESTEIAELNKRDKTFTAHIGILGFLENLRKGQSIIPAIPPIPGTEITQPSKQDLEEIFSPKNDGWVKIGNLLRNKTIDAKVNLDKIVSRHLGILAMTGMGKSNLVSLVTKQISKLKGTVIIFDYHNDYTTLNIPRINVVDAKINPRLLDADQLSEVLEIRDGANVQQRVLRMAFTKHAKESKEFWSKLENEIDFIVNSEDKKLKEIRTSAYRVQDIIEEAQKRFEDILDPDMGDPIGFIKEGRTNVLNISELSEKQANVAVAFYLQQLLKDRKDASIARHGKSKRERNYRFNSPIFVIIEEAHVFIPKDHDTSAKYWAAKIAREGRKFGLGLGVVSQRPRSVDLNVLSQMGSFAIMKIIQEDDQRQIASATESTSRELIAQLTSLNVGDAVLVGQWTNLPSLVHVEEVKEKIMGADQSAVNAWANAEKMKEVAVESTQGLVQKDLLLD</sequence>
<gene>
    <name evidence="6" type="ORF">AAA799D11_01096</name>
</gene>
<dbReference type="PANTHER" id="PTHR42957">
    <property type="entry name" value="HELICASE MJ1565-RELATED"/>
    <property type="match status" value="1"/>
</dbReference>
<dbReference type="GO" id="GO:0043139">
    <property type="term" value="F:5'-3' DNA helicase activity"/>
    <property type="evidence" value="ECO:0007669"/>
    <property type="project" value="UniProtKB-EC"/>
</dbReference>
<evidence type="ECO:0000313" key="6">
    <source>
        <dbReference type="EMBL" id="KFM15654.1"/>
    </source>
</evidence>
<dbReference type="InterPro" id="IPR002789">
    <property type="entry name" value="HerA_central"/>
</dbReference>
<comment type="catalytic activity">
    <reaction evidence="3">
        <text>ATP + H2O = ADP + phosphate + H(+)</text>
        <dbReference type="Rhea" id="RHEA:13065"/>
        <dbReference type="ChEBI" id="CHEBI:15377"/>
        <dbReference type="ChEBI" id="CHEBI:15378"/>
        <dbReference type="ChEBI" id="CHEBI:30616"/>
        <dbReference type="ChEBI" id="CHEBI:43474"/>
        <dbReference type="ChEBI" id="CHEBI:456216"/>
        <dbReference type="EC" id="5.6.2.3"/>
    </reaction>
</comment>
<comment type="catalytic activity">
    <reaction evidence="2">
        <text>Couples ATP hydrolysis with the unwinding of duplex DNA by translocating in the 3'-5' direction.</text>
        <dbReference type="EC" id="5.6.2.4"/>
    </reaction>
</comment>
<reference evidence="6 7" key="1">
    <citation type="submission" date="2014-06" db="EMBL/GenBank/DDBJ databases">
        <authorList>
            <person name="Ngugi D.K."/>
            <person name="Blom J."/>
            <person name="Alam I."/>
            <person name="Rashid M."/>
            <person name="Baalawi W."/>
            <person name="Zhang G."/>
            <person name="Hikmawan T."/>
            <person name="Guan Y."/>
            <person name="Antunes A."/>
            <person name="Siam R."/>
            <person name="El-Dorry H."/>
            <person name="Bajic V."/>
            <person name="Stingl U."/>
        </authorList>
    </citation>
    <scope>NUCLEOTIDE SEQUENCE [LARGE SCALE GENOMIC DNA]</scope>
    <source>
        <strain evidence="6">SCGC AAA799-D11</strain>
    </source>
</reference>
<dbReference type="PANTHER" id="PTHR42957:SF1">
    <property type="entry name" value="HELICASE MJ1565-RELATED"/>
    <property type="match status" value="1"/>
</dbReference>
<evidence type="ECO:0000313" key="7">
    <source>
        <dbReference type="Proteomes" id="UP000029386"/>
    </source>
</evidence>
<dbReference type="SUPFAM" id="SSF52540">
    <property type="entry name" value="P-loop containing nucleoside triphosphate hydrolases"/>
    <property type="match status" value="1"/>
</dbReference>
<dbReference type="PATRIC" id="fig|1502291.3.peg.979"/>
<comment type="catalytic activity">
    <reaction evidence="4">
        <text>ATP + H2O = ADP + phosphate + H(+)</text>
        <dbReference type="Rhea" id="RHEA:13065"/>
        <dbReference type="ChEBI" id="CHEBI:15377"/>
        <dbReference type="ChEBI" id="CHEBI:15378"/>
        <dbReference type="ChEBI" id="CHEBI:30616"/>
        <dbReference type="ChEBI" id="CHEBI:43474"/>
        <dbReference type="ChEBI" id="CHEBI:456216"/>
        <dbReference type="EC" id="5.6.2.4"/>
    </reaction>
</comment>
<dbReference type="InterPro" id="IPR027417">
    <property type="entry name" value="P-loop_NTPase"/>
</dbReference>
<evidence type="ECO:0000256" key="3">
    <source>
        <dbReference type="ARBA" id="ARBA00048954"/>
    </source>
</evidence>
<proteinExistence type="inferred from homology"/>
<evidence type="ECO:0000256" key="1">
    <source>
        <dbReference type="ARBA" id="ARBA00007816"/>
    </source>
</evidence>
<dbReference type="EMBL" id="JOSY01000048">
    <property type="protein sequence ID" value="KFM15654.1"/>
    <property type="molecule type" value="Genomic_DNA"/>
</dbReference>
<dbReference type="InterPro" id="IPR008571">
    <property type="entry name" value="HerA-like"/>
</dbReference>
<keyword evidence="7" id="KW-1185">Reference proteome</keyword>
<protein>
    <recommendedName>
        <fullName evidence="5">Helicase HerA central domain-containing protein</fullName>
    </recommendedName>
</protein>
<dbReference type="STRING" id="1502291.AAA799D11_01096"/>